<dbReference type="EMBL" id="ML996109">
    <property type="protein sequence ID" value="KAF2738455.1"/>
    <property type="molecule type" value="Genomic_DNA"/>
</dbReference>
<gene>
    <name evidence="1" type="ORF">EJ04DRAFT_52833</name>
</gene>
<sequence>MCAILTNYTVLCTVGNCNSSYITCCRPPNAASLSSPNAWRIIYSKHSSSTPKIYLVDRPNGHIYTGTSKLLDPRRTRQSRIYPHVYGRTGMFHEEGGRPDASSSSHLFEPNVHVCFWQPHMCHVEMCSASFAQRSTAQHTHRIGPCAGHKWLHLPAEKGGGRAGAHKWRYSCHTSPKISHLDLNVGFSCLLSSEGTIVDELRA</sequence>
<accession>A0A9P4R5F6</accession>
<protein>
    <submittedName>
        <fullName evidence="1">Uncharacterized protein</fullName>
    </submittedName>
</protein>
<comment type="caution">
    <text evidence="1">The sequence shown here is derived from an EMBL/GenBank/DDBJ whole genome shotgun (WGS) entry which is preliminary data.</text>
</comment>
<dbReference type="AlphaFoldDB" id="A0A9P4R5F6"/>
<organism evidence="1 2">
    <name type="scientific">Polyplosphaeria fusca</name>
    <dbReference type="NCBI Taxonomy" id="682080"/>
    <lineage>
        <taxon>Eukaryota</taxon>
        <taxon>Fungi</taxon>
        <taxon>Dikarya</taxon>
        <taxon>Ascomycota</taxon>
        <taxon>Pezizomycotina</taxon>
        <taxon>Dothideomycetes</taxon>
        <taxon>Pleosporomycetidae</taxon>
        <taxon>Pleosporales</taxon>
        <taxon>Tetraplosphaeriaceae</taxon>
        <taxon>Polyplosphaeria</taxon>
    </lineage>
</organism>
<reference evidence="1" key="1">
    <citation type="journal article" date="2020" name="Stud. Mycol.">
        <title>101 Dothideomycetes genomes: a test case for predicting lifestyles and emergence of pathogens.</title>
        <authorList>
            <person name="Haridas S."/>
            <person name="Albert R."/>
            <person name="Binder M."/>
            <person name="Bloem J."/>
            <person name="Labutti K."/>
            <person name="Salamov A."/>
            <person name="Andreopoulos B."/>
            <person name="Baker S."/>
            <person name="Barry K."/>
            <person name="Bills G."/>
            <person name="Bluhm B."/>
            <person name="Cannon C."/>
            <person name="Castanera R."/>
            <person name="Culley D."/>
            <person name="Daum C."/>
            <person name="Ezra D."/>
            <person name="Gonzalez J."/>
            <person name="Henrissat B."/>
            <person name="Kuo A."/>
            <person name="Liang C."/>
            <person name="Lipzen A."/>
            <person name="Lutzoni F."/>
            <person name="Magnuson J."/>
            <person name="Mondo S."/>
            <person name="Nolan M."/>
            <person name="Ohm R."/>
            <person name="Pangilinan J."/>
            <person name="Park H.-J."/>
            <person name="Ramirez L."/>
            <person name="Alfaro M."/>
            <person name="Sun H."/>
            <person name="Tritt A."/>
            <person name="Yoshinaga Y."/>
            <person name="Zwiers L.-H."/>
            <person name="Turgeon B."/>
            <person name="Goodwin S."/>
            <person name="Spatafora J."/>
            <person name="Crous P."/>
            <person name="Grigoriev I."/>
        </authorList>
    </citation>
    <scope>NUCLEOTIDE SEQUENCE</scope>
    <source>
        <strain evidence="1">CBS 125425</strain>
    </source>
</reference>
<proteinExistence type="predicted"/>
<dbReference type="Proteomes" id="UP000799444">
    <property type="component" value="Unassembled WGS sequence"/>
</dbReference>
<name>A0A9P4R5F6_9PLEO</name>
<evidence type="ECO:0000313" key="2">
    <source>
        <dbReference type="Proteomes" id="UP000799444"/>
    </source>
</evidence>
<keyword evidence="2" id="KW-1185">Reference proteome</keyword>
<evidence type="ECO:0000313" key="1">
    <source>
        <dbReference type="EMBL" id="KAF2738455.1"/>
    </source>
</evidence>